<feature type="compositionally biased region" description="Polar residues" evidence="1">
    <location>
        <begin position="35"/>
        <end position="56"/>
    </location>
</feature>
<feature type="compositionally biased region" description="Polar residues" evidence="1">
    <location>
        <begin position="339"/>
        <end position="348"/>
    </location>
</feature>
<name>A0A2A2JET5_9BILA</name>
<feature type="compositionally biased region" description="Basic residues" evidence="1">
    <location>
        <begin position="383"/>
        <end position="396"/>
    </location>
</feature>
<feature type="compositionally biased region" description="Polar residues" evidence="1">
    <location>
        <begin position="218"/>
        <end position="229"/>
    </location>
</feature>
<accession>A0A2A2JET5</accession>
<comment type="caution">
    <text evidence="2">The sequence shown here is derived from an EMBL/GenBank/DDBJ whole genome shotgun (WGS) entry which is preliminary data.</text>
</comment>
<dbReference type="AlphaFoldDB" id="A0A2A2JET5"/>
<evidence type="ECO:0000313" key="3">
    <source>
        <dbReference type="Proteomes" id="UP000218231"/>
    </source>
</evidence>
<feature type="region of interest" description="Disordered" evidence="1">
    <location>
        <begin position="29"/>
        <end position="56"/>
    </location>
</feature>
<dbReference type="STRING" id="2018661.A0A2A2JET5"/>
<keyword evidence="3" id="KW-1185">Reference proteome</keyword>
<gene>
    <name evidence="2" type="ORF">WR25_13402</name>
</gene>
<protein>
    <submittedName>
        <fullName evidence="2">Uncharacterized protein</fullName>
    </submittedName>
</protein>
<dbReference type="EMBL" id="LIAE01010476">
    <property type="protein sequence ID" value="PAV60288.1"/>
    <property type="molecule type" value="Genomic_DNA"/>
</dbReference>
<feature type="compositionally biased region" description="Basic and acidic residues" evidence="1">
    <location>
        <begin position="270"/>
        <end position="282"/>
    </location>
</feature>
<reference evidence="2 3" key="1">
    <citation type="journal article" date="2017" name="Curr. Biol.">
        <title>Genome architecture and evolution of a unichromosomal asexual nematode.</title>
        <authorList>
            <person name="Fradin H."/>
            <person name="Zegar C."/>
            <person name="Gutwein M."/>
            <person name="Lucas J."/>
            <person name="Kovtun M."/>
            <person name="Corcoran D."/>
            <person name="Baugh L.R."/>
            <person name="Kiontke K."/>
            <person name="Gunsalus K."/>
            <person name="Fitch D.H."/>
            <person name="Piano F."/>
        </authorList>
    </citation>
    <scope>NUCLEOTIDE SEQUENCE [LARGE SCALE GENOMIC DNA]</scope>
    <source>
        <strain evidence="2">PF1309</strain>
    </source>
</reference>
<evidence type="ECO:0000256" key="1">
    <source>
        <dbReference type="SAM" id="MobiDB-lite"/>
    </source>
</evidence>
<proteinExistence type="predicted"/>
<feature type="compositionally biased region" description="Low complexity" evidence="1">
    <location>
        <begin position="192"/>
        <end position="217"/>
    </location>
</feature>
<evidence type="ECO:0000313" key="2">
    <source>
        <dbReference type="EMBL" id="PAV60288.1"/>
    </source>
</evidence>
<organism evidence="2 3">
    <name type="scientific">Diploscapter pachys</name>
    <dbReference type="NCBI Taxonomy" id="2018661"/>
    <lineage>
        <taxon>Eukaryota</taxon>
        <taxon>Metazoa</taxon>
        <taxon>Ecdysozoa</taxon>
        <taxon>Nematoda</taxon>
        <taxon>Chromadorea</taxon>
        <taxon>Rhabditida</taxon>
        <taxon>Rhabditina</taxon>
        <taxon>Rhabditomorpha</taxon>
        <taxon>Rhabditoidea</taxon>
        <taxon>Rhabditidae</taxon>
        <taxon>Diploscapter</taxon>
    </lineage>
</organism>
<feature type="compositionally biased region" description="Polar residues" evidence="1">
    <location>
        <begin position="168"/>
        <end position="178"/>
    </location>
</feature>
<sequence>MDDYISISIVVTRVGEFIHPKLELPSTEVVDKSQETIQPNPEQIQSQTPSDIQSQQIDSTTPIISEPVSEIPREEGSQDVIVDLFFMRQEATHGLDIGLLVDEFLTVAFNTISGKQLGELPSEIQKPSEQIQEIQQQPASEVQQQIPIDSTILQSQQIGDQPSVPESLPQQIPSQEAQIQPGEDQKSGELPSEIQKPSEQIQEIQQQPTEVQKQTTVDSSVAQSQQISGDQPVESESLPQQISSQETQIQPSQVQILEEPSSIQTSEPSQEQKLEEPSILPSEKESMQDVIVDLYFRYPESNLGLDIGLVVDDYAIIAMKITSSGQAQIISEQPIVSASIPSETPSSEQASQPAVSDQQVQQPPSVINKFNNQLNPRRPSQLKPRRPSQLKLHRPSQLKPRQLSQLKLHQPNHLKFHQLNQLKSRRPSRLKFHQLRRLKLHRHRRLKFH</sequence>
<feature type="compositionally biased region" description="Low complexity" evidence="1">
    <location>
        <begin position="349"/>
        <end position="366"/>
    </location>
</feature>
<feature type="region of interest" description="Disordered" evidence="1">
    <location>
        <begin position="339"/>
        <end position="400"/>
    </location>
</feature>
<feature type="region of interest" description="Disordered" evidence="1">
    <location>
        <begin position="154"/>
        <end position="282"/>
    </location>
</feature>
<dbReference type="Proteomes" id="UP000218231">
    <property type="component" value="Unassembled WGS sequence"/>
</dbReference>
<feature type="compositionally biased region" description="Polar residues" evidence="1">
    <location>
        <begin position="237"/>
        <end position="269"/>
    </location>
</feature>